<proteinExistence type="predicted"/>
<name>A0A1J4JXE1_9EUKA</name>
<evidence type="ECO:0008006" key="3">
    <source>
        <dbReference type="Google" id="ProtNLM"/>
    </source>
</evidence>
<dbReference type="AlphaFoldDB" id="A0A1J4JXE1"/>
<comment type="caution">
    <text evidence="1">The sequence shown here is derived from an EMBL/GenBank/DDBJ whole genome shotgun (WGS) entry which is preliminary data.</text>
</comment>
<evidence type="ECO:0000313" key="2">
    <source>
        <dbReference type="Proteomes" id="UP000179807"/>
    </source>
</evidence>
<organism evidence="1 2">
    <name type="scientific">Tritrichomonas foetus</name>
    <dbReference type="NCBI Taxonomy" id="1144522"/>
    <lineage>
        <taxon>Eukaryota</taxon>
        <taxon>Metamonada</taxon>
        <taxon>Parabasalia</taxon>
        <taxon>Tritrichomonadida</taxon>
        <taxon>Tritrichomonadidae</taxon>
        <taxon>Tritrichomonas</taxon>
    </lineage>
</organism>
<dbReference type="RefSeq" id="XP_068355340.1">
    <property type="nucleotide sequence ID" value="XM_068507537.1"/>
</dbReference>
<protein>
    <recommendedName>
        <fullName evidence="3">E2F/DP family winged-helix DNA-binding domain-containing protein</fullName>
    </recommendedName>
</protein>
<dbReference type="Proteomes" id="UP000179807">
    <property type="component" value="Unassembled WGS sequence"/>
</dbReference>
<keyword evidence="2" id="KW-1185">Reference proteome</keyword>
<dbReference type="GeneID" id="94842241"/>
<dbReference type="EMBL" id="MLAK01000877">
    <property type="protein sequence ID" value="OHT02204.1"/>
    <property type="molecule type" value="Genomic_DNA"/>
</dbReference>
<accession>A0A1J4JXE1</accession>
<dbReference type="VEuPathDB" id="TrichDB:TRFO_30769"/>
<evidence type="ECO:0000313" key="1">
    <source>
        <dbReference type="EMBL" id="OHT02204.1"/>
    </source>
</evidence>
<sequence length="254" mass="29592">MMMCAFPSQGISNAIVTTLNNGQLPIIHTESVPLSATTIFSIILSSLIENKITNVSIPELSRAYNIQKRTIYNFFSVLIQFDVCINKGKGQIVWKGFDKINAYFINQFRDMELASLSKTFYEIFELGHAPSLGTIATKIMLLYMFLGTKTVSKKSISHFFTRKQTDVQSLERRIYLALNILGVFKLIVKKEKVGEYDILFDYDHYSQEIFQERFLASQNIEKNFIEFHLNRYPENYMQKLRNTRYKDYVSRFGQ</sequence>
<reference evidence="1" key="1">
    <citation type="submission" date="2016-10" db="EMBL/GenBank/DDBJ databases">
        <authorList>
            <person name="Benchimol M."/>
            <person name="Almeida L.G."/>
            <person name="Vasconcelos A.T."/>
            <person name="Perreira-Neves A."/>
            <person name="Rosa I.A."/>
            <person name="Tasca T."/>
            <person name="Bogo M.R."/>
            <person name="de Souza W."/>
        </authorList>
    </citation>
    <scope>NUCLEOTIDE SEQUENCE [LARGE SCALE GENOMIC DNA]</scope>
    <source>
        <strain evidence="1">K</strain>
    </source>
</reference>
<gene>
    <name evidence="1" type="ORF">TRFO_30769</name>
</gene>